<dbReference type="GO" id="GO:0006352">
    <property type="term" value="P:DNA-templated transcription initiation"/>
    <property type="evidence" value="ECO:0007669"/>
    <property type="project" value="InterPro"/>
</dbReference>
<dbReference type="PANTHER" id="PTHR30385:SF4">
    <property type="entry name" value="RNA POLYMERASE SIGMA-E FACTOR"/>
    <property type="match status" value="1"/>
</dbReference>
<dbReference type="InterPro" id="IPR007630">
    <property type="entry name" value="RNA_pol_sigma70_r4"/>
</dbReference>
<reference evidence="9 10" key="1">
    <citation type="journal article" date="2019" name="Nat. Commun.">
        <title>The antimicrobial potential of Streptomyces from insect microbiomes.</title>
        <authorList>
            <person name="Chevrette M.G."/>
            <person name="Carlson C.M."/>
            <person name="Ortega H.E."/>
            <person name="Thomas C."/>
            <person name="Ananiev G.E."/>
            <person name="Barns K.J."/>
            <person name="Book A.J."/>
            <person name="Cagnazzo J."/>
            <person name="Carlos C."/>
            <person name="Flanigan W."/>
            <person name="Grubbs K.J."/>
            <person name="Horn H.A."/>
            <person name="Hoffmann F.M."/>
            <person name="Klassen J.L."/>
            <person name="Knack J.J."/>
            <person name="Lewin G.R."/>
            <person name="McDonald B.R."/>
            <person name="Muller L."/>
            <person name="Melo W.G.P."/>
            <person name="Pinto-Tomas A.A."/>
            <person name="Schmitz A."/>
            <person name="Wendt-Pienkowski E."/>
            <person name="Wildman S."/>
            <person name="Zhao M."/>
            <person name="Zhang F."/>
            <person name="Bugni T.S."/>
            <person name="Andes D.R."/>
            <person name="Pupo M.T."/>
            <person name="Currie C.R."/>
        </authorList>
    </citation>
    <scope>NUCLEOTIDE SEQUENCE [LARGE SCALE GENOMIC DNA]</scope>
    <source>
        <strain evidence="9 10">SID5840</strain>
    </source>
</reference>
<dbReference type="InterPro" id="IPR013324">
    <property type="entry name" value="RNA_pol_sigma_r3/r4-like"/>
</dbReference>
<feature type="domain" description="RNA polymerase sigma-70 region 2" evidence="7">
    <location>
        <begin position="53"/>
        <end position="120"/>
    </location>
</feature>
<dbReference type="EMBL" id="WWHY01000001">
    <property type="protein sequence ID" value="MYR35704.1"/>
    <property type="molecule type" value="Genomic_DNA"/>
</dbReference>
<evidence type="ECO:0000256" key="4">
    <source>
        <dbReference type="ARBA" id="ARBA00023163"/>
    </source>
</evidence>
<accession>A0A7K2J0X5</accession>
<dbReference type="GeneID" id="91394035"/>
<dbReference type="CDD" id="cd06171">
    <property type="entry name" value="Sigma70_r4"/>
    <property type="match status" value="1"/>
</dbReference>
<dbReference type="Pfam" id="PF04542">
    <property type="entry name" value="Sigma70_r2"/>
    <property type="match status" value="1"/>
</dbReference>
<dbReference type="RefSeq" id="WP_042285707.1">
    <property type="nucleotide sequence ID" value="NZ_BAZE01000016.1"/>
</dbReference>
<keyword evidence="4" id="KW-0804">Transcription</keyword>
<dbReference type="SUPFAM" id="SSF88659">
    <property type="entry name" value="Sigma3 and sigma4 domains of RNA polymerase sigma factors"/>
    <property type="match status" value="2"/>
</dbReference>
<evidence type="ECO:0000256" key="1">
    <source>
        <dbReference type="ARBA" id="ARBA00023015"/>
    </source>
</evidence>
<evidence type="ECO:0000259" key="8">
    <source>
        <dbReference type="Pfam" id="PF04545"/>
    </source>
</evidence>
<dbReference type="GO" id="GO:0016987">
    <property type="term" value="F:sigma factor activity"/>
    <property type="evidence" value="ECO:0007669"/>
    <property type="project" value="UniProtKB-KW"/>
</dbReference>
<dbReference type="GO" id="GO:0003677">
    <property type="term" value="F:DNA binding"/>
    <property type="evidence" value="ECO:0007669"/>
    <property type="project" value="UniProtKB-KW"/>
</dbReference>
<dbReference type="InterPro" id="IPR000943">
    <property type="entry name" value="RNA_pol_sigma70"/>
</dbReference>
<dbReference type="InterPro" id="IPR007624">
    <property type="entry name" value="RNA_pol_sigma70_r3"/>
</dbReference>
<protein>
    <submittedName>
        <fullName evidence="9">Sigma-70 family RNA polymerase sigma factor</fullName>
    </submittedName>
</protein>
<dbReference type="InterPro" id="IPR014284">
    <property type="entry name" value="RNA_pol_sigma-70_dom"/>
</dbReference>
<evidence type="ECO:0000313" key="9">
    <source>
        <dbReference type="EMBL" id="MYR35704.1"/>
    </source>
</evidence>
<organism evidence="9 10">
    <name type="scientific">Nocardiopsis alba</name>
    <dbReference type="NCBI Taxonomy" id="53437"/>
    <lineage>
        <taxon>Bacteria</taxon>
        <taxon>Bacillati</taxon>
        <taxon>Actinomycetota</taxon>
        <taxon>Actinomycetes</taxon>
        <taxon>Streptosporangiales</taxon>
        <taxon>Nocardiopsidaceae</taxon>
        <taxon>Nocardiopsis</taxon>
    </lineage>
</organism>
<sequence length="276" mass="31874">MPTSPATTTPVGRVPGPRREPPEDTSTEDLISLLKSLEPEDPLVGRLRERITRHYLPLLNRIAHRYRGRGERVEDLRQTAHVGLAKAIRGYSPERGREFVRYLTPTVIGEIKRHFRDHTWAVHTPRDPRTRRTEMNRVRREMEQRLSRTPTLTEVAREMGLTERELEEARLVSEAYNTVSLNASDPREEGPTTAFDRYLGVEDPELDLVVDRAAVRPALRSLPHRERLILKRRYFDEWTQAQIAEEIGCSQMQVSRLLAGALRTLRARLGVGRRPD</sequence>
<dbReference type="InterPro" id="IPR007627">
    <property type="entry name" value="RNA_pol_sigma70_r2"/>
</dbReference>
<comment type="caution">
    <text evidence="9">The sequence shown here is derived from an EMBL/GenBank/DDBJ whole genome shotgun (WGS) entry which is preliminary data.</text>
</comment>
<keyword evidence="2" id="KW-0731">Sigma factor</keyword>
<evidence type="ECO:0000259" key="6">
    <source>
        <dbReference type="Pfam" id="PF04539"/>
    </source>
</evidence>
<dbReference type="PANTHER" id="PTHR30385">
    <property type="entry name" value="SIGMA FACTOR F FLAGELLAR"/>
    <property type="match status" value="1"/>
</dbReference>
<evidence type="ECO:0000256" key="2">
    <source>
        <dbReference type="ARBA" id="ARBA00023082"/>
    </source>
</evidence>
<dbReference type="PRINTS" id="PR00046">
    <property type="entry name" value="SIGMA70FCT"/>
</dbReference>
<feature type="domain" description="RNA polymerase sigma-70 region 4" evidence="8">
    <location>
        <begin position="218"/>
        <end position="267"/>
    </location>
</feature>
<dbReference type="Pfam" id="PF04539">
    <property type="entry name" value="Sigma70_r3"/>
    <property type="match status" value="1"/>
</dbReference>
<feature type="domain" description="RNA polymerase sigma-70 region 3" evidence="6">
    <location>
        <begin position="134"/>
        <end position="185"/>
    </location>
</feature>
<name>A0A7K2J0X5_9ACTN</name>
<dbReference type="NCBIfam" id="TIGR02937">
    <property type="entry name" value="sigma70-ECF"/>
    <property type="match status" value="1"/>
</dbReference>
<evidence type="ECO:0000256" key="5">
    <source>
        <dbReference type="SAM" id="MobiDB-lite"/>
    </source>
</evidence>
<dbReference type="SUPFAM" id="SSF88946">
    <property type="entry name" value="Sigma2 domain of RNA polymerase sigma factors"/>
    <property type="match status" value="1"/>
</dbReference>
<dbReference type="Pfam" id="PF04545">
    <property type="entry name" value="Sigma70_r4"/>
    <property type="match status" value="1"/>
</dbReference>
<dbReference type="Gene3D" id="1.20.140.160">
    <property type="match status" value="1"/>
</dbReference>
<proteinExistence type="predicted"/>
<gene>
    <name evidence="9" type="ORF">GTW20_26440</name>
</gene>
<evidence type="ECO:0000259" key="7">
    <source>
        <dbReference type="Pfam" id="PF04542"/>
    </source>
</evidence>
<evidence type="ECO:0000313" key="10">
    <source>
        <dbReference type="Proteomes" id="UP000467124"/>
    </source>
</evidence>
<keyword evidence="1" id="KW-0805">Transcription regulation</keyword>
<dbReference type="Proteomes" id="UP000467124">
    <property type="component" value="Unassembled WGS sequence"/>
</dbReference>
<evidence type="ECO:0000256" key="3">
    <source>
        <dbReference type="ARBA" id="ARBA00023125"/>
    </source>
</evidence>
<keyword evidence="3" id="KW-0238">DNA-binding</keyword>
<dbReference type="InterPro" id="IPR013325">
    <property type="entry name" value="RNA_pol_sigma_r2"/>
</dbReference>
<dbReference type="AlphaFoldDB" id="A0A7K2J0X5"/>
<feature type="region of interest" description="Disordered" evidence="5">
    <location>
        <begin position="1"/>
        <end position="27"/>
    </location>
</feature>
<dbReference type="Gene3D" id="1.20.120.1810">
    <property type="match status" value="1"/>
</dbReference>